<dbReference type="OrthoDB" id="7205479at2"/>
<dbReference type="Proteomes" id="UP000239920">
    <property type="component" value="Unassembled WGS sequence"/>
</dbReference>
<feature type="transmembrane region" description="Helical" evidence="1">
    <location>
        <begin position="7"/>
        <end position="29"/>
    </location>
</feature>
<feature type="transmembrane region" description="Helical" evidence="1">
    <location>
        <begin position="91"/>
        <end position="111"/>
    </location>
</feature>
<accession>A0A2J6NNL4</accession>
<feature type="transmembrane region" description="Helical" evidence="1">
    <location>
        <begin position="35"/>
        <end position="56"/>
    </location>
</feature>
<reference evidence="2 3" key="1">
    <citation type="submission" date="2017-09" db="EMBL/GenBank/DDBJ databases">
        <title>Bacterial strain isolated from the female urinary microbiota.</title>
        <authorList>
            <person name="Thomas-White K."/>
            <person name="Kumar N."/>
            <person name="Forster S."/>
            <person name="Putonti C."/>
            <person name="Lawley T."/>
            <person name="Wolfe A.J."/>
        </authorList>
    </citation>
    <scope>NUCLEOTIDE SEQUENCE [LARGE SCALE GENOMIC DNA]</scope>
    <source>
        <strain evidence="2 3">UMB0683</strain>
    </source>
</reference>
<evidence type="ECO:0000313" key="2">
    <source>
        <dbReference type="EMBL" id="PMB82899.1"/>
    </source>
</evidence>
<evidence type="ECO:0000256" key="1">
    <source>
        <dbReference type="SAM" id="Phobius"/>
    </source>
</evidence>
<evidence type="ECO:0000313" key="3">
    <source>
        <dbReference type="Proteomes" id="UP000239920"/>
    </source>
</evidence>
<dbReference type="EMBL" id="PNFV01000003">
    <property type="protein sequence ID" value="PMB82899.1"/>
    <property type="molecule type" value="Genomic_DNA"/>
</dbReference>
<dbReference type="Pfam" id="PF04020">
    <property type="entry name" value="Phage_holin_4_2"/>
    <property type="match status" value="1"/>
</dbReference>
<dbReference type="RefSeq" id="WP_104688415.1">
    <property type="nucleotide sequence ID" value="NZ_JBKTHY010000001.1"/>
</dbReference>
<feature type="transmembrane region" description="Helical" evidence="1">
    <location>
        <begin position="63"/>
        <end position="85"/>
    </location>
</feature>
<organism evidence="2 3">
    <name type="scientific">Limosilactobacillus pontis</name>
    <dbReference type="NCBI Taxonomy" id="35787"/>
    <lineage>
        <taxon>Bacteria</taxon>
        <taxon>Bacillati</taxon>
        <taxon>Bacillota</taxon>
        <taxon>Bacilli</taxon>
        <taxon>Lactobacillales</taxon>
        <taxon>Lactobacillaceae</taxon>
        <taxon>Limosilactobacillus</taxon>
    </lineage>
</organism>
<dbReference type="PANTHER" id="PTHR37309:SF1">
    <property type="entry name" value="SLR0284 PROTEIN"/>
    <property type="match status" value="1"/>
</dbReference>
<dbReference type="AlphaFoldDB" id="A0A2J6NNL4"/>
<name>A0A2J6NNL4_9LACO</name>
<keyword evidence="1" id="KW-0472">Membrane</keyword>
<keyword evidence="1" id="KW-0812">Transmembrane</keyword>
<protein>
    <recommendedName>
        <fullName evidence="4">Phage holin family protein</fullName>
    </recommendedName>
</protein>
<dbReference type="InterPro" id="IPR007165">
    <property type="entry name" value="Phage_holin_4_2"/>
</dbReference>
<dbReference type="PANTHER" id="PTHR37309">
    <property type="entry name" value="SLR0284 PROTEIN"/>
    <property type="match status" value="1"/>
</dbReference>
<gene>
    <name evidence="2" type="ORF">CK797_03465</name>
</gene>
<comment type="caution">
    <text evidence="2">The sequence shown here is derived from an EMBL/GenBank/DDBJ whole genome shotgun (WGS) entry which is preliminary data.</text>
</comment>
<sequence length="119" mass="12939">MGFWKKVLIDTILFIALAGLFAGTGMFYISSAWMALLASFVLAILNVLVKPILVILSLPINILTLGLFSIVINGVMLELTSLFVGSGSFSFSSFWSALLIAIIMSICNTLITDHQENSY</sequence>
<evidence type="ECO:0008006" key="4">
    <source>
        <dbReference type="Google" id="ProtNLM"/>
    </source>
</evidence>
<proteinExistence type="predicted"/>
<keyword evidence="1" id="KW-1133">Transmembrane helix</keyword>